<gene>
    <name evidence="2" type="ORF">H9851_04745</name>
</gene>
<keyword evidence="1" id="KW-0812">Transmembrane</keyword>
<dbReference type="InterPro" id="IPR007211">
    <property type="entry name" value="DUF378"/>
</dbReference>
<feature type="transmembrane region" description="Helical" evidence="1">
    <location>
        <begin position="6"/>
        <end position="27"/>
    </location>
</feature>
<reference evidence="2" key="2">
    <citation type="submission" date="2021-04" db="EMBL/GenBank/DDBJ databases">
        <authorList>
            <person name="Gilroy R."/>
        </authorList>
    </citation>
    <scope>NUCLEOTIDE SEQUENCE</scope>
    <source>
        <strain evidence="2">2189</strain>
    </source>
</reference>
<dbReference type="Pfam" id="PF04070">
    <property type="entry name" value="DUF378"/>
    <property type="match status" value="1"/>
</dbReference>
<reference evidence="2" key="1">
    <citation type="journal article" date="2021" name="PeerJ">
        <title>Extensive microbial diversity within the chicken gut microbiome revealed by metagenomics and culture.</title>
        <authorList>
            <person name="Gilroy R."/>
            <person name="Ravi A."/>
            <person name="Getino M."/>
            <person name="Pursley I."/>
            <person name="Horton D.L."/>
            <person name="Alikhan N.F."/>
            <person name="Baker D."/>
            <person name="Gharbi K."/>
            <person name="Hall N."/>
            <person name="Watson M."/>
            <person name="Adriaenssens E.M."/>
            <person name="Foster-Nyarko E."/>
            <person name="Jarju S."/>
            <person name="Secka A."/>
            <person name="Antonio M."/>
            <person name="Oren A."/>
            <person name="Chaudhuri R.R."/>
            <person name="La Ragione R."/>
            <person name="Hildebrand F."/>
            <person name="Pallen M.J."/>
        </authorList>
    </citation>
    <scope>NUCLEOTIDE SEQUENCE</scope>
    <source>
        <strain evidence="2">2189</strain>
    </source>
</reference>
<evidence type="ECO:0000313" key="3">
    <source>
        <dbReference type="Proteomes" id="UP000886847"/>
    </source>
</evidence>
<sequence>MIVVNLISYILVLLGGINWGLYGIFNFNLVSFIFQGDRTAGAIAVYVIIAIAALWLLLSSLVNGGAVRVFGHRSRERE</sequence>
<comment type="caution">
    <text evidence="2">The sequence shown here is derived from an EMBL/GenBank/DDBJ whole genome shotgun (WGS) entry which is preliminary data.</text>
</comment>
<organism evidence="2 3">
    <name type="scientific">Candidatus Borkfalkia faecavium</name>
    <dbReference type="NCBI Taxonomy" id="2838508"/>
    <lineage>
        <taxon>Bacteria</taxon>
        <taxon>Bacillati</taxon>
        <taxon>Bacillota</taxon>
        <taxon>Clostridia</taxon>
        <taxon>Christensenellales</taxon>
        <taxon>Christensenellaceae</taxon>
        <taxon>Candidatus Borkfalkia</taxon>
    </lineage>
</organism>
<keyword evidence="1" id="KW-1133">Transmembrane helix</keyword>
<dbReference type="PANTHER" id="PTHR37304">
    <property type="entry name" value="MEMBRANE PROTEIN-RELATED"/>
    <property type="match status" value="1"/>
</dbReference>
<name>A0A9D1W0T9_9FIRM</name>
<proteinExistence type="predicted"/>
<protein>
    <submittedName>
        <fullName evidence="2">DUF378 domain-containing protein</fullName>
    </submittedName>
</protein>
<evidence type="ECO:0000256" key="1">
    <source>
        <dbReference type="SAM" id="Phobius"/>
    </source>
</evidence>
<dbReference type="EMBL" id="DXEW01000025">
    <property type="protein sequence ID" value="HIX50570.1"/>
    <property type="molecule type" value="Genomic_DNA"/>
</dbReference>
<keyword evidence="1" id="KW-0472">Membrane</keyword>
<evidence type="ECO:0000313" key="2">
    <source>
        <dbReference type="EMBL" id="HIX50570.1"/>
    </source>
</evidence>
<dbReference type="Proteomes" id="UP000886847">
    <property type="component" value="Unassembled WGS sequence"/>
</dbReference>
<dbReference type="PANTHER" id="PTHR37304:SF1">
    <property type="entry name" value="MEMBRANE PROTEIN"/>
    <property type="match status" value="1"/>
</dbReference>
<dbReference type="AlphaFoldDB" id="A0A9D1W0T9"/>
<accession>A0A9D1W0T9</accession>
<feature type="transmembrane region" description="Helical" evidence="1">
    <location>
        <begin position="39"/>
        <end position="58"/>
    </location>
</feature>